<dbReference type="SUPFAM" id="SSF56784">
    <property type="entry name" value="HAD-like"/>
    <property type="match status" value="1"/>
</dbReference>
<dbReference type="RefSeq" id="WP_279242418.1">
    <property type="nucleotide sequence ID" value="NZ_CP036501.1"/>
</dbReference>
<dbReference type="InterPro" id="IPR023214">
    <property type="entry name" value="HAD_sf"/>
</dbReference>
<dbReference type="PANTHER" id="PTHR43344:SF13">
    <property type="entry name" value="PHOSPHATASE RV3661-RELATED"/>
    <property type="match status" value="1"/>
</dbReference>
<dbReference type="InterPro" id="IPR050582">
    <property type="entry name" value="HAD-like_SerB"/>
</dbReference>
<dbReference type="PANTHER" id="PTHR43344">
    <property type="entry name" value="PHOSPHOSERINE PHOSPHATASE"/>
    <property type="match status" value="1"/>
</dbReference>
<dbReference type="NCBIfam" id="TIGR01490">
    <property type="entry name" value="HAD-SF-IB-hyp1"/>
    <property type="match status" value="1"/>
</dbReference>
<name>A0ABY6Q326_9GAMM</name>
<evidence type="ECO:0000313" key="4">
    <source>
        <dbReference type="EMBL" id="UZP73622.1"/>
    </source>
</evidence>
<dbReference type="NCBIfam" id="TIGR01488">
    <property type="entry name" value="HAD-SF-IB"/>
    <property type="match status" value="1"/>
</dbReference>
<gene>
    <name evidence="4" type="ORF">E0F26_02230</name>
</gene>
<evidence type="ECO:0000256" key="2">
    <source>
        <dbReference type="ARBA" id="ARBA00022801"/>
    </source>
</evidence>
<dbReference type="Proteomes" id="UP001317963">
    <property type="component" value="Chromosome"/>
</dbReference>
<reference evidence="4 5" key="1">
    <citation type="submission" date="2019-02" db="EMBL/GenBank/DDBJ databases">
        <title>Halieaceae_genomes.</title>
        <authorList>
            <person name="Li S.-H."/>
        </authorList>
    </citation>
    <scope>NUCLEOTIDE SEQUENCE [LARGE SCALE GENOMIC DNA]</scope>
    <source>
        <strain evidence="4 5">JH123</strain>
    </source>
</reference>
<dbReference type="Gene3D" id="3.40.50.1000">
    <property type="entry name" value="HAD superfamily/HAD-like"/>
    <property type="match status" value="1"/>
</dbReference>
<evidence type="ECO:0000313" key="5">
    <source>
        <dbReference type="Proteomes" id="UP001317963"/>
    </source>
</evidence>
<dbReference type="GO" id="GO:0016787">
    <property type="term" value="F:hydrolase activity"/>
    <property type="evidence" value="ECO:0007669"/>
    <property type="project" value="UniProtKB-KW"/>
</dbReference>
<proteinExistence type="predicted"/>
<accession>A0ABY6Q326</accession>
<dbReference type="EMBL" id="CP036501">
    <property type="protein sequence ID" value="UZP73622.1"/>
    <property type="molecule type" value="Genomic_DNA"/>
</dbReference>
<dbReference type="Gene3D" id="1.20.1440.100">
    <property type="entry name" value="SG protein - dephosphorylation function"/>
    <property type="match status" value="1"/>
</dbReference>
<keyword evidence="5" id="KW-1185">Reference proteome</keyword>
<organism evidence="4 5">
    <name type="scientific">Candidatus Paraluminiphilus aquimaris</name>
    <dbReference type="NCBI Taxonomy" id="2518994"/>
    <lineage>
        <taxon>Bacteria</taxon>
        <taxon>Pseudomonadati</taxon>
        <taxon>Pseudomonadota</taxon>
        <taxon>Gammaproteobacteria</taxon>
        <taxon>Cellvibrionales</taxon>
        <taxon>Halieaceae</taxon>
        <taxon>Candidatus Paraluminiphilus</taxon>
    </lineage>
</organism>
<keyword evidence="3" id="KW-0460">Magnesium</keyword>
<dbReference type="CDD" id="cd02612">
    <property type="entry name" value="HAD_PGPPase"/>
    <property type="match status" value="1"/>
</dbReference>
<sequence length="218" mass="24311">MGLALFDLDNTLIAGDSDHLWGDFLVSQGRVDAIEHKALNAHFYDQYKNGELNIDEYLTFALGPMTGMTKETLAPLQRQFVRDHIEPILLDAAFALLEQHRALGDTLVIITATNTLVTQPIADRLGVEHLIGCEAEIIEGYYTGKPTGVPSFAKGKVARMQTWCEENKKSMENAVFYSDSHNDLPLLRAVDRAVAVDPDDRLREEAVRKGWDVISLRG</sequence>
<dbReference type="InterPro" id="IPR036412">
    <property type="entry name" value="HAD-like_sf"/>
</dbReference>
<evidence type="ECO:0000256" key="3">
    <source>
        <dbReference type="ARBA" id="ARBA00022842"/>
    </source>
</evidence>
<dbReference type="InterPro" id="IPR006385">
    <property type="entry name" value="HAD_hydro_SerB1"/>
</dbReference>
<keyword evidence="1" id="KW-0479">Metal-binding</keyword>
<dbReference type="Pfam" id="PF12710">
    <property type="entry name" value="HAD"/>
    <property type="match status" value="1"/>
</dbReference>
<keyword evidence="2 4" id="KW-0378">Hydrolase</keyword>
<evidence type="ECO:0000256" key="1">
    <source>
        <dbReference type="ARBA" id="ARBA00022723"/>
    </source>
</evidence>
<protein>
    <submittedName>
        <fullName evidence="4">HAD family hydrolase</fullName>
    </submittedName>
</protein>